<dbReference type="PANTHER" id="PTHR20842:SF0">
    <property type="entry name" value="ALPHA-ASPARTYL DIPEPTIDASE"/>
    <property type="match status" value="1"/>
</dbReference>
<evidence type="ECO:0000256" key="4">
    <source>
        <dbReference type="ARBA" id="ARBA00022825"/>
    </source>
</evidence>
<protein>
    <submittedName>
        <fullName evidence="5">Type 1 glutamine amidotransferase-like domain-containing protein</fullName>
    </submittedName>
</protein>
<proteinExistence type="inferred from homology"/>
<sequence>MKKLFLTAYFARTADLLPPFAGDCSGRRVCFIPTAAIPEAVDFYVDEGRAALEKLGMTVDILDVAAEPAAVIAAKLHHCDCIYVSGGNTFFLLQALHKKQAGEMLAAQISAGKLYIGESAGAVILAPSVDYMRAIDDAGAAEQTISTGLQILDIYPLPHYGEFPFAEATAEIIQNYGRKLAICPINNGQVILVSGQQFVVKSIINAHS</sequence>
<dbReference type="InterPro" id="IPR005320">
    <property type="entry name" value="Peptidase_S51"/>
</dbReference>
<accession>A0ABY4DSL8</accession>
<keyword evidence="4" id="KW-0720">Serine protease</keyword>
<evidence type="ECO:0000313" key="5">
    <source>
        <dbReference type="EMBL" id="UOO81866.1"/>
    </source>
</evidence>
<comment type="similarity">
    <text evidence="1">Belongs to the peptidase S51 family.</text>
</comment>
<name>A0ABY4DSL8_9NEIS</name>
<reference evidence="5 6" key="1">
    <citation type="journal article" date="2022" name="Res Sq">
        <title>Evolution of multicellular longitudinally dividing oral cavity symbionts (Neisseriaceae).</title>
        <authorList>
            <person name="Nyongesa S."/>
            <person name="Weber P."/>
            <person name="Bernet E."/>
            <person name="Pullido F."/>
            <person name="Nieckarz M."/>
            <person name="Delaby M."/>
            <person name="Nieves C."/>
            <person name="Viehboeck T."/>
            <person name="Krause N."/>
            <person name="Rivera-Millot A."/>
            <person name="Nakamura A."/>
            <person name="Vischer N."/>
            <person name="VanNieuwenhze M."/>
            <person name="Brun Y."/>
            <person name="Cava F."/>
            <person name="Bulgheresi S."/>
            <person name="Veyrier F."/>
        </authorList>
    </citation>
    <scope>NUCLEOTIDE SEQUENCE [LARGE SCALE GENOMIC DNA]</scope>
    <source>
        <strain evidence="5 6">CCUG 63373m</strain>
    </source>
</reference>
<keyword evidence="3" id="KW-0378">Hydrolase</keyword>
<dbReference type="EMBL" id="CP091508">
    <property type="protein sequence ID" value="UOO81866.1"/>
    <property type="molecule type" value="Genomic_DNA"/>
</dbReference>
<organism evidence="5 6">
    <name type="scientific">Uruburuella testudinis</name>
    <dbReference type="NCBI Taxonomy" id="1282863"/>
    <lineage>
        <taxon>Bacteria</taxon>
        <taxon>Pseudomonadati</taxon>
        <taxon>Pseudomonadota</taxon>
        <taxon>Betaproteobacteria</taxon>
        <taxon>Neisseriales</taxon>
        <taxon>Neisseriaceae</taxon>
        <taxon>Uruburuella</taxon>
    </lineage>
</organism>
<keyword evidence="2" id="KW-0645">Protease</keyword>
<evidence type="ECO:0000256" key="2">
    <source>
        <dbReference type="ARBA" id="ARBA00022670"/>
    </source>
</evidence>
<dbReference type="SUPFAM" id="SSF52317">
    <property type="entry name" value="Class I glutamine amidotransferase-like"/>
    <property type="match status" value="1"/>
</dbReference>
<dbReference type="Gene3D" id="3.40.50.880">
    <property type="match status" value="1"/>
</dbReference>
<gene>
    <name evidence="5" type="ORF">LVJ83_13330</name>
</gene>
<evidence type="ECO:0000256" key="1">
    <source>
        <dbReference type="ARBA" id="ARBA00006534"/>
    </source>
</evidence>
<dbReference type="InterPro" id="IPR029062">
    <property type="entry name" value="Class_I_gatase-like"/>
</dbReference>
<evidence type="ECO:0000256" key="3">
    <source>
        <dbReference type="ARBA" id="ARBA00022801"/>
    </source>
</evidence>
<dbReference type="Pfam" id="PF03575">
    <property type="entry name" value="Peptidase_S51"/>
    <property type="match status" value="1"/>
</dbReference>
<evidence type="ECO:0000313" key="6">
    <source>
        <dbReference type="Proteomes" id="UP000829817"/>
    </source>
</evidence>
<dbReference type="RefSeq" id="WP_244785129.1">
    <property type="nucleotide sequence ID" value="NZ_CP091508.1"/>
</dbReference>
<keyword evidence="6" id="KW-1185">Reference proteome</keyword>
<dbReference type="Proteomes" id="UP000829817">
    <property type="component" value="Chromosome"/>
</dbReference>
<dbReference type="PANTHER" id="PTHR20842">
    <property type="entry name" value="PROTEASE S51 ALPHA-ASPARTYL DIPEPTIDASE"/>
    <property type="match status" value="1"/>
</dbReference>